<keyword evidence="1" id="KW-0813">Transport</keyword>
<evidence type="ECO:0000259" key="9">
    <source>
        <dbReference type="PROSITE" id="PS50929"/>
    </source>
</evidence>
<feature type="transmembrane region" description="Helical" evidence="8">
    <location>
        <begin position="354"/>
        <end position="374"/>
    </location>
</feature>
<sequence>MTASLYSDTSLIPAYAVDLSAFSLLIHLLSLSVWPLPRQDPDPAPDGHPSSNRGFWADVKDYVKSHGGSTIFAFKLARFLCSGILLGLTIVALILDEVEVEDEAQPFTIQDSANSFLAILWQKKKHGRRKKQDQPTEYERLLLILCITYLYTTILSLIALTSKPVSMARTRATRLARAVPHHLGFILLVAFGVYAHRDLYPLTTFNLRPRDLPSKHATVPYAAPLLWAHIAVLGLTALVLPLCEPREYVPADRNNPSKEPNPEQTASILSLLLYAFLDPIIFLAYRIPHLSLDKLPPLADYDSASSLRKRSFVHLDPFTGPTDAESADEVAVRSLSSTKRHIFFGLMRTFWREYLTMAIMLAINVAADFASPIGVNRLLNYVETRGEGAVIRPWVWISWLFVGPQIGSITMQRYLFTATATLVRAQSIMTQLVFEHALRIRVLASGDPDSTKIADEGHEGATHANDATLVERSEDAPVTPSASGSSTPPEGHDGPSSSESSHSTLVGTLTSRLRSRLRGKKRSDPKKDGKATKKARRTKEDDGSAGSTENLQGKLNNLVTTDLENITEARDFLWIPVYIPMQISLAIWFLYTVLGWSAFAGLAVMLALLPIPGRVAQLMQSVQQAQMKRTDARVQSVTETMNVLRMVKLFGWERKMNQRITEKREAELVYLWKRQVLELANGMVNHTIPVATMIATYAT</sequence>
<feature type="transmembrane region" description="Helical" evidence="8">
    <location>
        <begin position="76"/>
        <end position="95"/>
    </location>
</feature>
<feature type="region of interest" description="Disordered" evidence="7">
    <location>
        <begin position="450"/>
        <end position="551"/>
    </location>
</feature>
<dbReference type="Proteomes" id="UP001556367">
    <property type="component" value="Unassembled WGS sequence"/>
</dbReference>
<evidence type="ECO:0000256" key="5">
    <source>
        <dbReference type="ARBA" id="ARBA00022989"/>
    </source>
</evidence>
<accession>A0ABR3JMI0</accession>
<evidence type="ECO:0000256" key="2">
    <source>
        <dbReference type="ARBA" id="ARBA00022692"/>
    </source>
</evidence>
<feature type="transmembrane region" description="Helical" evidence="8">
    <location>
        <begin position="266"/>
        <end position="285"/>
    </location>
</feature>
<feature type="transmembrane region" description="Helical" evidence="8">
    <location>
        <begin position="221"/>
        <end position="240"/>
    </location>
</feature>
<dbReference type="PROSITE" id="PS50929">
    <property type="entry name" value="ABC_TM1F"/>
    <property type="match status" value="1"/>
</dbReference>
<keyword evidence="11" id="KW-1185">Reference proteome</keyword>
<keyword evidence="2 8" id="KW-0812">Transmembrane</keyword>
<evidence type="ECO:0000256" key="7">
    <source>
        <dbReference type="SAM" id="MobiDB-lite"/>
    </source>
</evidence>
<proteinExistence type="predicted"/>
<keyword evidence="4" id="KW-0067">ATP-binding</keyword>
<evidence type="ECO:0000313" key="10">
    <source>
        <dbReference type="EMBL" id="KAL0957019.1"/>
    </source>
</evidence>
<protein>
    <recommendedName>
        <fullName evidence="9">ABC transmembrane type-1 domain-containing protein</fullName>
    </recommendedName>
</protein>
<dbReference type="EMBL" id="JASNQZ010000006">
    <property type="protein sequence ID" value="KAL0957019.1"/>
    <property type="molecule type" value="Genomic_DNA"/>
</dbReference>
<comment type="caution">
    <text evidence="10">The sequence shown here is derived from an EMBL/GenBank/DDBJ whole genome shotgun (WGS) entry which is preliminary data.</text>
</comment>
<keyword evidence="6 8" id="KW-0472">Membrane</keyword>
<organism evidence="10 11">
    <name type="scientific">Hohenbuehelia grisea</name>
    <dbReference type="NCBI Taxonomy" id="104357"/>
    <lineage>
        <taxon>Eukaryota</taxon>
        <taxon>Fungi</taxon>
        <taxon>Dikarya</taxon>
        <taxon>Basidiomycota</taxon>
        <taxon>Agaricomycotina</taxon>
        <taxon>Agaricomycetes</taxon>
        <taxon>Agaricomycetidae</taxon>
        <taxon>Agaricales</taxon>
        <taxon>Pleurotineae</taxon>
        <taxon>Pleurotaceae</taxon>
        <taxon>Hohenbuehelia</taxon>
    </lineage>
</organism>
<evidence type="ECO:0000256" key="1">
    <source>
        <dbReference type="ARBA" id="ARBA00022448"/>
    </source>
</evidence>
<evidence type="ECO:0000313" key="11">
    <source>
        <dbReference type="Proteomes" id="UP001556367"/>
    </source>
</evidence>
<evidence type="ECO:0000256" key="8">
    <source>
        <dbReference type="SAM" id="Phobius"/>
    </source>
</evidence>
<dbReference type="InterPro" id="IPR050173">
    <property type="entry name" value="ABC_transporter_C-like"/>
</dbReference>
<feature type="compositionally biased region" description="Low complexity" evidence="7">
    <location>
        <begin position="494"/>
        <end position="512"/>
    </location>
</feature>
<dbReference type="InterPro" id="IPR036640">
    <property type="entry name" value="ABC1_TM_sf"/>
</dbReference>
<evidence type="ECO:0000256" key="6">
    <source>
        <dbReference type="ARBA" id="ARBA00023136"/>
    </source>
</evidence>
<dbReference type="PANTHER" id="PTHR24223">
    <property type="entry name" value="ATP-BINDING CASSETTE SUB-FAMILY C"/>
    <property type="match status" value="1"/>
</dbReference>
<feature type="compositionally biased region" description="Basic and acidic residues" evidence="7">
    <location>
        <begin position="450"/>
        <end position="461"/>
    </location>
</feature>
<dbReference type="Gene3D" id="1.20.1560.10">
    <property type="entry name" value="ABC transporter type 1, transmembrane domain"/>
    <property type="match status" value="2"/>
</dbReference>
<dbReference type="PANTHER" id="PTHR24223:SF356">
    <property type="entry name" value="ATP-BINDING CASSETTE TRANSPORTER ABC4"/>
    <property type="match status" value="1"/>
</dbReference>
<gene>
    <name evidence="10" type="ORF">HGRIS_003120</name>
</gene>
<feature type="transmembrane region" description="Helical" evidence="8">
    <location>
        <begin position="597"/>
        <end position="619"/>
    </location>
</feature>
<dbReference type="SUPFAM" id="SSF90123">
    <property type="entry name" value="ABC transporter transmembrane region"/>
    <property type="match status" value="1"/>
</dbReference>
<feature type="transmembrane region" description="Helical" evidence="8">
    <location>
        <begin position="182"/>
        <end position="200"/>
    </location>
</feature>
<evidence type="ECO:0000256" key="4">
    <source>
        <dbReference type="ARBA" id="ARBA00022840"/>
    </source>
</evidence>
<keyword evidence="3" id="KW-0547">Nucleotide-binding</keyword>
<dbReference type="CDD" id="cd18596">
    <property type="entry name" value="ABC_6TM_VMR1_D1_like"/>
    <property type="match status" value="1"/>
</dbReference>
<keyword evidence="5 8" id="KW-1133">Transmembrane helix</keyword>
<dbReference type="InterPro" id="IPR011527">
    <property type="entry name" value="ABC1_TM_dom"/>
</dbReference>
<dbReference type="Pfam" id="PF00664">
    <property type="entry name" value="ABC_membrane"/>
    <property type="match status" value="1"/>
</dbReference>
<reference evidence="11" key="1">
    <citation type="submission" date="2024-06" db="EMBL/GenBank/DDBJ databases">
        <title>Multi-omics analyses provide insights into the biosynthesis of the anticancer antibiotic pleurotin in Hohenbuehelia grisea.</title>
        <authorList>
            <person name="Weaver J.A."/>
            <person name="Alberti F."/>
        </authorList>
    </citation>
    <scope>NUCLEOTIDE SEQUENCE [LARGE SCALE GENOMIC DNA]</scope>
    <source>
        <strain evidence="11">T-177</strain>
    </source>
</reference>
<name>A0ABR3JMI0_9AGAR</name>
<evidence type="ECO:0000256" key="3">
    <source>
        <dbReference type="ARBA" id="ARBA00022741"/>
    </source>
</evidence>
<feature type="transmembrane region" description="Helical" evidence="8">
    <location>
        <begin position="142"/>
        <end position="162"/>
    </location>
</feature>
<feature type="compositionally biased region" description="Basic residues" evidence="7">
    <location>
        <begin position="513"/>
        <end position="524"/>
    </location>
</feature>
<feature type="domain" description="ABC transmembrane type-1" evidence="9">
    <location>
        <begin position="549"/>
        <end position="699"/>
    </location>
</feature>